<evidence type="ECO:0000313" key="3">
    <source>
        <dbReference type="Proteomes" id="UP001148838"/>
    </source>
</evidence>
<organism evidence="2 3">
    <name type="scientific">Periplaneta americana</name>
    <name type="common">American cockroach</name>
    <name type="synonym">Blatta americana</name>
    <dbReference type="NCBI Taxonomy" id="6978"/>
    <lineage>
        <taxon>Eukaryota</taxon>
        <taxon>Metazoa</taxon>
        <taxon>Ecdysozoa</taxon>
        <taxon>Arthropoda</taxon>
        <taxon>Hexapoda</taxon>
        <taxon>Insecta</taxon>
        <taxon>Pterygota</taxon>
        <taxon>Neoptera</taxon>
        <taxon>Polyneoptera</taxon>
        <taxon>Dictyoptera</taxon>
        <taxon>Blattodea</taxon>
        <taxon>Blattoidea</taxon>
        <taxon>Blattidae</taxon>
        <taxon>Blattinae</taxon>
        <taxon>Periplaneta</taxon>
    </lineage>
</organism>
<proteinExistence type="predicted"/>
<evidence type="ECO:0000259" key="1">
    <source>
        <dbReference type="Pfam" id="PF00078"/>
    </source>
</evidence>
<feature type="domain" description="Reverse transcriptase" evidence="1">
    <location>
        <begin position="64"/>
        <end position="137"/>
    </location>
</feature>
<dbReference type="Proteomes" id="UP001148838">
    <property type="component" value="Unassembled WGS sequence"/>
</dbReference>
<gene>
    <name evidence="2" type="ORF">ANN_24270</name>
</gene>
<dbReference type="PANTHER" id="PTHR47027">
    <property type="entry name" value="REVERSE TRANSCRIPTASE DOMAIN-CONTAINING PROTEIN"/>
    <property type="match status" value="1"/>
</dbReference>
<evidence type="ECO:0000313" key="2">
    <source>
        <dbReference type="EMBL" id="KAJ4428253.1"/>
    </source>
</evidence>
<dbReference type="Pfam" id="PF00078">
    <property type="entry name" value="RVT_1"/>
    <property type="match status" value="1"/>
</dbReference>
<keyword evidence="3" id="KW-1185">Reference proteome</keyword>
<dbReference type="PANTHER" id="PTHR47027:SF8">
    <property type="entry name" value="RIBONUCLEASE H"/>
    <property type="match status" value="1"/>
</dbReference>
<accession>A0ABQ8S2U2</accession>
<dbReference type="InterPro" id="IPR000477">
    <property type="entry name" value="RT_dom"/>
</dbReference>
<dbReference type="EMBL" id="JAJSOF020000037">
    <property type="protein sequence ID" value="KAJ4428253.1"/>
    <property type="molecule type" value="Genomic_DNA"/>
</dbReference>
<protein>
    <recommendedName>
        <fullName evidence="1">Reverse transcriptase domain-containing protein</fullName>
    </recommendedName>
</protein>
<feature type="non-terminal residue" evidence="2">
    <location>
        <position position="1"/>
    </location>
</feature>
<sequence length="162" mass="18451">LIQIRRQEIDYRKEKQNGSLSRKKLGKGASSLLVCSTYKYRIRTVIRVGELDDINVGIRTDDRRINNIRYADDTTLTTGNKQELEKLIRVSEKSNKAGLKLNVKKTSIMTTEQDTLIKVNGEDLTVLDKINFLGVTISKVSSCMEEIKKTNNSLKSSNEERQ</sequence>
<comment type="caution">
    <text evidence="2">The sequence shown here is derived from an EMBL/GenBank/DDBJ whole genome shotgun (WGS) entry which is preliminary data.</text>
</comment>
<name>A0ABQ8S2U2_PERAM</name>
<reference evidence="2 3" key="1">
    <citation type="journal article" date="2022" name="Allergy">
        <title>Genome assembly and annotation of Periplaneta americana reveal a comprehensive cockroach allergen profile.</title>
        <authorList>
            <person name="Wang L."/>
            <person name="Xiong Q."/>
            <person name="Saelim N."/>
            <person name="Wang L."/>
            <person name="Nong W."/>
            <person name="Wan A.T."/>
            <person name="Shi M."/>
            <person name="Liu X."/>
            <person name="Cao Q."/>
            <person name="Hui J.H.L."/>
            <person name="Sookrung N."/>
            <person name="Leung T.F."/>
            <person name="Tungtrongchitr A."/>
            <person name="Tsui S.K.W."/>
        </authorList>
    </citation>
    <scope>NUCLEOTIDE SEQUENCE [LARGE SCALE GENOMIC DNA]</scope>
    <source>
        <strain evidence="2">PWHHKU_190912</strain>
    </source>
</reference>